<protein>
    <submittedName>
        <fullName evidence="1">Uncharacterized protein</fullName>
    </submittedName>
</protein>
<name>A0A7C0ZIT3_UNCW3</name>
<dbReference type="Proteomes" id="UP000885847">
    <property type="component" value="Unassembled WGS sequence"/>
</dbReference>
<comment type="caution">
    <text evidence="1">The sequence shown here is derived from an EMBL/GenBank/DDBJ whole genome shotgun (WGS) entry which is preliminary data.</text>
</comment>
<organism evidence="1">
    <name type="scientific">candidate division WOR-3 bacterium</name>
    <dbReference type="NCBI Taxonomy" id="2052148"/>
    <lineage>
        <taxon>Bacteria</taxon>
        <taxon>Bacteria division WOR-3</taxon>
    </lineage>
</organism>
<gene>
    <name evidence="1" type="ORF">ENF18_06620</name>
</gene>
<sequence>MYPVIFLAMKLLQIQVPWIDVPFYSADGFFNDGNHHMGIIYTGNQKSLFPDTVYCTTRGFFSSEKHSFINQFHGDDCLSGFEFSNGERKSMGGYLKRRYGPIIFDGGYQAISDTSYFKVVLSYRNNTLQMSALYSDTSKGISIATRFGGLSISTYKKLFWVSTPWFIMGLNDTSPFVYSVIPVRAPVMLVHLYADRENNFYIAPLYLLSEHKSIYAVFSHVPSIGYKSANLSIEAGYNIEKRKPTLSGALNTRYIKMSFITEGDTHWKIEGIGMFYFLNGNGSAGLNIKRKTNQYGIYAFSRFYGLKIYGGVETDSTLTIFNPQFGFSVNLED</sequence>
<reference evidence="1" key="1">
    <citation type="journal article" date="2020" name="mSystems">
        <title>Genome- and Community-Level Interaction Insights into Carbon Utilization and Element Cycling Functions of Hydrothermarchaeota in Hydrothermal Sediment.</title>
        <authorList>
            <person name="Zhou Z."/>
            <person name="Liu Y."/>
            <person name="Xu W."/>
            <person name="Pan J."/>
            <person name="Luo Z.H."/>
            <person name="Li M."/>
        </authorList>
    </citation>
    <scope>NUCLEOTIDE SEQUENCE [LARGE SCALE GENOMIC DNA]</scope>
    <source>
        <strain evidence="1">HyVt-102</strain>
    </source>
</reference>
<dbReference type="AlphaFoldDB" id="A0A7C0ZIT3"/>
<evidence type="ECO:0000313" key="1">
    <source>
        <dbReference type="EMBL" id="HDI83445.1"/>
    </source>
</evidence>
<dbReference type="EMBL" id="DQWE01000312">
    <property type="protein sequence ID" value="HDI83445.1"/>
    <property type="molecule type" value="Genomic_DNA"/>
</dbReference>
<proteinExistence type="predicted"/>
<accession>A0A7C0ZIT3</accession>